<dbReference type="Proteomes" id="UP000813444">
    <property type="component" value="Unassembled WGS sequence"/>
</dbReference>
<evidence type="ECO:0000256" key="4">
    <source>
        <dbReference type="ARBA" id="ARBA00023136"/>
    </source>
</evidence>
<dbReference type="SUPFAM" id="SSF144083">
    <property type="entry name" value="Magnesium transport protein CorA, transmembrane region"/>
    <property type="match status" value="1"/>
</dbReference>
<dbReference type="AlphaFoldDB" id="A0A8K0T249"/>
<evidence type="ECO:0000256" key="2">
    <source>
        <dbReference type="ARBA" id="ARBA00022692"/>
    </source>
</evidence>
<name>A0A8K0T249_9HYPO</name>
<evidence type="ECO:0000313" key="7">
    <source>
        <dbReference type="EMBL" id="KAH7328776.1"/>
    </source>
</evidence>
<evidence type="ECO:0000256" key="3">
    <source>
        <dbReference type="ARBA" id="ARBA00022989"/>
    </source>
</evidence>
<gene>
    <name evidence="7" type="ORF">B0I35DRAFT_418300</name>
</gene>
<comment type="caution">
    <text evidence="7">The sequence shown here is derived from an EMBL/GenBank/DDBJ whole genome shotgun (WGS) entry which is preliminary data.</text>
</comment>
<dbReference type="OrthoDB" id="341259at2759"/>
<feature type="region of interest" description="Disordered" evidence="5">
    <location>
        <begin position="871"/>
        <end position="899"/>
    </location>
</feature>
<feature type="region of interest" description="Disordered" evidence="5">
    <location>
        <begin position="1"/>
        <end position="26"/>
    </location>
</feature>
<dbReference type="Gene3D" id="1.20.58.340">
    <property type="entry name" value="Magnesium transport protein CorA, transmembrane region"/>
    <property type="match status" value="1"/>
</dbReference>
<dbReference type="InterPro" id="IPR045863">
    <property type="entry name" value="CorA_TM1_TM2"/>
</dbReference>
<keyword evidence="8" id="KW-1185">Reference proteome</keyword>
<comment type="subcellular location">
    <subcellularLocation>
        <location evidence="1">Membrane</location>
        <topology evidence="1">Multi-pass membrane protein</topology>
    </subcellularLocation>
</comment>
<dbReference type="EMBL" id="JAGPNK010000001">
    <property type="protein sequence ID" value="KAH7328776.1"/>
    <property type="molecule type" value="Genomic_DNA"/>
</dbReference>
<keyword evidence="4 6" id="KW-0472">Membrane</keyword>
<evidence type="ECO:0000256" key="6">
    <source>
        <dbReference type="SAM" id="Phobius"/>
    </source>
</evidence>
<proteinExistence type="predicted"/>
<dbReference type="PANTHER" id="PTHR47685">
    <property type="entry name" value="MAGNESIUM TRANSPORT PROTEIN CORA"/>
    <property type="match status" value="1"/>
</dbReference>
<protein>
    <submittedName>
        <fullName evidence="7">Uncharacterized protein</fullName>
    </submittedName>
</protein>
<evidence type="ECO:0000256" key="1">
    <source>
        <dbReference type="ARBA" id="ARBA00004141"/>
    </source>
</evidence>
<evidence type="ECO:0000256" key="5">
    <source>
        <dbReference type="SAM" id="MobiDB-lite"/>
    </source>
</evidence>
<dbReference type="Pfam" id="PF01544">
    <property type="entry name" value="CorA"/>
    <property type="match status" value="1"/>
</dbReference>
<dbReference type="InterPro" id="IPR002523">
    <property type="entry name" value="MgTranspt_CorA/ZnTranspt_ZntB"/>
</dbReference>
<feature type="transmembrane region" description="Helical" evidence="6">
    <location>
        <begin position="751"/>
        <end position="774"/>
    </location>
</feature>
<evidence type="ECO:0000313" key="8">
    <source>
        <dbReference type="Proteomes" id="UP000813444"/>
    </source>
</evidence>
<keyword evidence="2 6" id="KW-0812">Transmembrane</keyword>
<accession>A0A8K0T249</accession>
<dbReference type="InterPro" id="IPR050829">
    <property type="entry name" value="CorA_MIT"/>
</dbReference>
<dbReference type="PANTHER" id="PTHR47685:SF1">
    <property type="entry name" value="MAGNESIUM TRANSPORT PROTEIN CORA"/>
    <property type="match status" value="1"/>
</dbReference>
<keyword evidence="3 6" id="KW-1133">Transmembrane helix</keyword>
<organism evidence="7 8">
    <name type="scientific">Stachybotrys elegans</name>
    <dbReference type="NCBI Taxonomy" id="80388"/>
    <lineage>
        <taxon>Eukaryota</taxon>
        <taxon>Fungi</taxon>
        <taxon>Dikarya</taxon>
        <taxon>Ascomycota</taxon>
        <taxon>Pezizomycotina</taxon>
        <taxon>Sordariomycetes</taxon>
        <taxon>Hypocreomycetidae</taxon>
        <taxon>Hypocreales</taxon>
        <taxon>Stachybotryaceae</taxon>
        <taxon>Stachybotrys</taxon>
    </lineage>
</organism>
<sequence length="926" mass="106857">MVQSPRMNGAGNANGSGTSLPKYTVEDIPVPGDPQMDKWADYLRLRYSKRHVYYKTLSPSEQDHIRKEIRRIRYFRSHFKDYRVFATDQLPLVALLEDSRTKWRDIASKRSGDGLAQLQKEVERMGDDNRRSRSRQILKMVQHWRDKDYATWQESVSPELYMHDLDSVADEGEDDPRDPNYGYNGWLIAWEPGKGGTSVEHPLIHGSFPHQKISIQQLLYNKTGTPLKRDPHSTQFRYFHLPANSMQWVEDAISRYYDEDNVEFDGRKVLNMRSHAQRLLRHDIWRGQERGGAHLPAHSRQMGSRCAVIPSAPITGPKNLGSRQSESKRDVALFMPFLHWEVEKRLHRMAQFIDVAKSQNDHRERLRRASTLRYKGRMVDIARLQQMQARPVTSFETRPGGRTYWRPQNPLAKYIWYAAKLFQIIDEAADGRLIEHHLFSSAPLHMRRTLEQYYYWTASETSRRDSDQVVCRATRSLKEEGEATARVVMVDQLWLWILDENTVISSFPRRWGRNKPDPSAVHRGIRDRLGALGHDQIHSAFDLAFIVIDECSKVFFDRTKPLDQRPEVVNLFGSAISKIAENKSVAYEEFGNAVNKISIERMEIVEKTLRRSLNIGFEWSILVEAQQVIEELEIMQGIFSQQLVAINDLEKIIKSMKWAPKTLKTGDSEDDDDDISDSLVPSKRRALDRVASLIADMELRRDELKSMETLQYKTRTQLRELLDMKQQQANIIEAKAAIKRADESVLQGRSIIVFTVITIFFLPLSFFTSVFGMNAREISEDGKMPLRLQLTLMFSISSVIVVVSLALAFNSWIRTMLSVSFSMAALFIQEKLGLQNRRFGSKGYTSAALKSKQRAMFNQIEKQATMRRLTEISSRTRLASPRRRDVAPPPPVPRRRSSSWGMTTLANIGRGRRAVPLGEMELDARV</sequence>
<dbReference type="GO" id="GO:0046873">
    <property type="term" value="F:metal ion transmembrane transporter activity"/>
    <property type="evidence" value="ECO:0007669"/>
    <property type="project" value="InterPro"/>
</dbReference>
<reference evidence="7" key="1">
    <citation type="journal article" date="2021" name="Nat. Commun.">
        <title>Genetic determinants of endophytism in the Arabidopsis root mycobiome.</title>
        <authorList>
            <person name="Mesny F."/>
            <person name="Miyauchi S."/>
            <person name="Thiergart T."/>
            <person name="Pickel B."/>
            <person name="Atanasova L."/>
            <person name="Karlsson M."/>
            <person name="Huettel B."/>
            <person name="Barry K.W."/>
            <person name="Haridas S."/>
            <person name="Chen C."/>
            <person name="Bauer D."/>
            <person name="Andreopoulos W."/>
            <person name="Pangilinan J."/>
            <person name="LaButti K."/>
            <person name="Riley R."/>
            <person name="Lipzen A."/>
            <person name="Clum A."/>
            <person name="Drula E."/>
            <person name="Henrissat B."/>
            <person name="Kohler A."/>
            <person name="Grigoriev I.V."/>
            <person name="Martin F.M."/>
            <person name="Hacquard S."/>
        </authorList>
    </citation>
    <scope>NUCLEOTIDE SEQUENCE</scope>
    <source>
        <strain evidence="7">MPI-CAGE-CH-0235</strain>
    </source>
</reference>
<dbReference type="GO" id="GO:0016020">
    <property type="term" value="C:membrane"/>
    <property type="evidence" value="ECO:0007669"/>
    <property type="project" value="UniProtKB-SubCell"/>
</dbReference>
<feature type="transmembrane region" description="Helical" evidence="6">
    <location>
        <begin position="786"/>
        <end position="806"/>
    </location>
</feature>